<keyword evidence="5 6" id="KW-0720">Serine protease</keyword>
<dbReference type="PANTHER" id="PTHR43399">
    <property type="entry name" value="SUBTILISIN-RELATED"/>
    <property type="match status" value="1"/>
</dbReference>
<proteinExistence type="inferred from homology"/>
<dbReference type="Proteomes" id="UP001595445">
    <property type="component" value="Unassembled WGS sequence"/>
</dbReference>
<organism evidence="8 9">
    <name type="scientific">Tabrizicola soli</name>
    <dbReference type="NCBI Taxonomy" id="2185115"/>
    <lineage>
        <taxon>Bacteria</taxon>
        <taxon>Pseudomonadati</taxon>
        <taxon>Pseudomonadota</taxon>
        <taxon>Alphaproteobacteria</taxon>
        <taxon>Rhodobacterales</taxon>
        <taxon>Paracoccaceae</taxon>
        <taxon>Tabrizicola</taxon>
    </lineage>
</organism>
<dbReference type="PRINTS" id="PR00723">
    <property type="entry name" value="SUBTILISIN"/>
</dbReference>
<keyword evidence="3" id="KW-0732">Signal</keyword>
<protein>
    <submittedName>
        <fullName evidence="8">S8 family peptidase</fullName>
        <ecNumber evidence="8">3.4.-.-</ecNumber>
    </submittedName>
</protein>
<name>A0ABV7DXV1_9RHOB</name>
<dbReference type="InterPro" id="IPR034061">
    <property type="entry name" value="Peptidases_S8_Autotransporter"/>
</dbReference>
<evidence type="ECO:0000256" key="4">
    <source>
        <dbReference type="ARBA" id="ARBA00022801"/>
    </source>
</evidence>
<evidence type="ECO:0000313" key="8">
    <source>
        <dbReference type="EMBL" id="MFC3087319.1"/>
    </source>
</evidence>
<accession>A0ABV7DXV1</accession>
<evidence type="ECO:0000256" key="3">
    <source>
        <dbReference type="ARBA" id="ARBA00022729"/>
    </source>
</evidence>
<evidence type="ECO:0000313" key="9">
    <source>
        <dbReference type="Proteomes" id="UP001595445"/>
    </source>
</evidence>
<dbReference type="InterPro" id="IPR000209">
    <property type="entry name" value="Peptidase_S8/S53_dom"/>
</dbReference>
<dbReference type="PANTHER" id="PTHR43399:SF4">
    <property type="entry name" value="CELL WALL-ASSOCIATED PROTEASE"/>
    <property type="match status" value="1"/>
</dbReference>
<dbReference type="Pfam" id="PF00082">
    <property type="entry name" value="Peptidase_S8"/>
    <property type="match status" value="1"/>
</dbReference>
<dbReference type="SUPFAM" id="SSF52743">
    <property type="entry name" value="Subtilisin-like"/>
    <property type="match status" value="1"/>
</dbReference>
<comment type="caution">
    <text evidence="8">The sequence shown here is derived from an EMBL/GenBank/DDBJ whole genome shotgun (WGS) entry which is preliminary data.</text>
</comment>
<dbReference type="EMBL" id="JBHRSM010000025">
    <property type="protein sequence ID" value="MFC3087319.1"/>
    <property type="molecule type" value="Genomic_DNA"/>
</dbReference>
<dbReference type="PROSITE" id="PS00137">
    <property type="entry name" value="SUBTILASE_HIS"/>
    <property type="match status" value="1"/>
</dbReference>
<reference evidence="9" key="1">
    <citation type="journal article" date="2019" name="Int. J. Syst. Evol. Microbiol.">
        <title>The Global Catalogue of Microorganisms (GCM) 10K type strain sequencing project: providing services to taxonomists for standard genome sequencing and annotation.</title>
        <authorList>
            <consortium name="The Broad Institute Genomics Platform"/>
            <consortium name="The Broad Institute Genome Sequencing Center for Infectious Disease"/>
            <person name="Wu L."/>
            <person name="Ma J."/>
        </authorList>
    </citation>
    <scope>NUCLEOTIDE SEQUENCE [LARGE SCALE GENOMIC DNA]</scope>
    <source>
        <strain evidence="9">KCTC 62102</strain>
    </source>
</reference>
<dbReference type="Gene3D" id="3.40.50.200">
    <property type="entry name" value="Peptidase S8/S53 domain"/>
    <property type="match status" value="1"/>
</dbReference>
<dbReference type="EC" id="3.4.-.-" evidence="8"/>
<dbReference type="InterPro" id="IPR036852">
    <property type="entry name" value="Peptidase_S8/S53_dom_sf"/>
</dbReference>
<gene>
    <name evidence="8" type="ORF">ACFOD6_14795</name>
</gene>
<dbReference type="InterPro" id="IPR022398">
    <property type="entry name" value="Peptidase_S8_His-AS"/>
</dbReference>
<dbReference type="PROSITE" id="PS51892">
    <property type="entry name" value="SUBTILASE"/>
    <property type="match status" value="1"/>
</dbReference>
<keyword evidence="9" id="KW-1185">Reference proteome</keyword>
<feature type="active site" description="Charge relay system" evidence="6">
    <location>
        <position position="168"/>
    </location>
</feature>
<dbReference type="RefSeq" id="WP_197641736.1">
    <property type="nucleotide sequence ID" value="NZ_JAEACP010000001.1"/>
</dbReference>
<dbReference type="InterPro" id="IPR051048">
    <property type="entry name" value="Peptidase_S8/S53_subtilisin"/>
</dbReference>
<dbReference type="CDD" id="cd04848">
    <property type="entry name" value="Peptidases_S8_Autotransporter_serine_protease_like"/>
    <property type="match status" value="1"/>
</dbReference>
<dbReference type="InterPro" id="IPR015500">
    <property type="entry name" value="Peptidase_S8_subtilisin-rel"/>
</dbReference>
<keyword evidence="4 6" id="KW-0378">Hydrolase</keyword>
<comment type="similarity">
    <text evidence="1 6">Belongs to the peptidase S8 family.</text>
</comment>
<evidence type="ECO:0000259" key="7">
    <source>
        <dbReference type="Pfam" id="PF00082"/>
    </source>
</evidence>
<feature type="active site" description="Charge relay system" evidence="6">
    <location>
        <position position="346"/>
    </location>
</feature>
<evidence type="ECO:0000256" key="5">
    <source>
        <dbReference type="ARBA" id="ARBA00022825"/>
    </source>
</evidence>
<keyword evidence="2 6" id="KW-0645">Protease</keyword>
<feature type="active site" description="Charge relay system" evidence="6">
    <location>
        <position position="136"/>
    </location>
</feature>
<evidence type="ECO:0000256" key="2">
    <source>
        <dbReference type="ARBA" id="ARBA00022670"/>
    </source>
</evidence>
<evidence type="ECO:0000256" key="1">
    <source>
        <dbReference type="ARBA" id="ARBA00011073"/>
    </source>
</evidence>
<evidence type="ECO:0000256" key="6">
    <source>
        <dbReference type="PROSITE-ProRule" id="PRU01240"/>
    </source>
</evidence>
<feature type="domain" description="Peptidase S8/S53" evidence="7">
    <location>
        <begin position="127"/>
        <end position="387"/>
    </location>
</feature>
<sequence length="736" mass="75554">MDWAHVRFRQVPAMISAPSAPHTSRLAGLWASLSCLALLAGCGGGEGEDPLEEFYTISGNPGGSGIFGAYFMQSITQEWRDAAASFRDNNPRYKVQDGTFAIGGRTVFANPLHSSRMDYAHALGLTGTGAVIAVVDNGFLRTHETFAGKTVTHTGDTAVDDGSQVPSHGTTVASIAAGESSTMVGVAPGADLVFSSWDVLDLAAAADEARRRGAVAQNNSWGFVDRPITQASHESIFGIPAYAAWLAALKLYAADGVVVFAISNEEDAATAGLMEALPLLEPDLETAWIAAGNAVPVFDDDGVSAVALRLSAGCLEAARWCLMADGSWYAAMAGSNSAYGSATGSSFAAPQVSGALALLAEAFPHLAPHQLRARLLASADNTFTGFTAAGSIDLLEGDETFLHAYSTEFGHGFLDIRAALLPIGTLTMTMADGGAVAVTELGFATGGAMGDAVVRGLAGVDLAAEDALGGGFDVAAKSFATEAAVEPLAETVAARALGKDFARARTAPISPLARSFEAFPGRTLELTGPDGGSAVALMLGGGESYGIALSRRVAEGTLNLDLGLKLSRDDGSLMGFADATGGGAAMAALTVSLSHDLGSGSFFALSGEMGLADLTTPRALSGVTTASFDSLSLDVGTRNVLARGDRLAVGVSLPMAVTAGQAEMVVPVALGQGRSEMRSLAFDLAPSERQVDLSVSYQASMGENSELLVELVHAQNYGNRAGITDNAAVLGMRWSF</sequence>
<dbReference type="GO" id="GO:0016787">
    <property type="term" value="F:hydrolase activity"/>
    <property type="evidence" value="ECO:0007669"/>
    <property type="project" value="UniProtKB-KW"/>
</dbReference>